<gene>
    <name evidence="3" type="ORF">TSIB3V08_LOCUS10974</name>
</gene>
<dbReference type="InterPro" id="IPR036728">
    <property type="entry name" value="PBP_GOBP_sf"/>
</dbReference>
<name>A0A7R9G5Y1_TIMSH</name>
<keyword evidence="2" id="KW-0732">Signal</keyword>
<dbReference type="GO" id="GO:0005549">
    <property type="term" value="F:odorant binding"/>
    <property type="evidence" value="ECO:0007669"/>
    <property type="project" value="InterPro"/>
</dbReference>
<feature type="region of interest" description="Disordered" evidence="1">
    <location>
        <begin position="37"/>
        <end position="67"/>
    </location>
</feature>
<feature type="chain" id="PRO_5030909183" evidence="2">
    <location>
        <begin position="21"/>
        <end position="146"/>
    </location>
</feature>
<reference evidence="3" key="1">
    <citation type="submission" date="2020-11" db="EMBL/GenBank/DDBJ databases">
        <authorList>
            <person name="Tran Van P."/>
        </authorList>
    </citation>
    <scope>NUCLEOTIDE SEQUENCE</scope>
</reference>
<proteinExistence type="predicted"/>
<organism evidence="3">
    <name type="scientific">Timema shepardi</name>
    <name type="common">Walking stick</name>
    <dbReference type="NCBI Taxonomy" id="629360"/>
    <lineage>
        <taxon>Eukaryota</taxon>
        <taxon>Metazoa</taxon>
        <taxon>Ecdysozoa</taxon>
        <taxon>Arthropoda</taxon>
        <taxon>Hexapoda</taxon>
        <taxon>Insecta</taxon>
        <taxon>Pterygota</taxon>
        <taxon>Neoptera</taxon>
        <taxon>Polyneoptera</taxon>
        <taxon>Phasmatodea</taxon>
        <taxon>Timematodea</taxon>
        <taxon>Timematoidea</taxon>
        <taxon>Timematidae</taxon>
        <taxon>Timema</taxon>
    </lineage>
</organism>
<dbReference type="EMBL" id="OC008045">
    <property type="protein sequence ID" value="CAD7266960.1"/>
    <property type="molecule type" value="Genomic_DNA"/>
</dbReference>
<dbReference type="AlphaFoldDB" id="A0A7R9G5Y1"/>
<evidence type="ECO:0000256" key="1">
    <source>
        <dbReference type="SAM" id="MobiDB-lite"/>
    </source>
</evidence>
<evidence type="ECO:0000256" key="2">
    <source>
        <dbReference type="SAM" id="SignalP"/>
    </source>
</evidence>
<sequence length="146" mass="16391">MNPLVFLCSILWIATISTVAEESNMDMFMKNYKECKQKNPKAPSMGAPPKPPGPPNPNECPEDEDEKKDLTCTLVKMGLIKDKGMDAEKAKKMCTKMSPDQKKEFDSDIDKVEKKVGKQNSDEDAAKIMCSEAAKFSNEIYDELNF</sequence>
<dbReference type="SUPFAM" id="SSF47565">
    <property type="entry name" value="Insect pheromone/odorant-binding proteins"/>
    <property type="match status" value="1"/>
</dbReference>
<accession>A0A7R9G5Y1</accession>
<protein>
    <submittedName>
        <fullName evidence="3">Uncharacterized protein</fullName>
    </submittedName>
</protein>
<evidence type="ECO:0000313" key="3">
    <source>
        <dbReference type="EMBL" id="CAD7266960.1"/>
    </source>
</evidence>
<feature type="compositionally biased region" description="Pro residues" evidence="1">
    <location>
        <begin position="46"/>
        <end position="58"/>
    </location>
</feature>
<feature type="signal peptide" evidence="2">
    <location>
        <begin position="1"/>
        <end position="20"/>
    </location>
</feature>